<sequence>MLVFIDDGSTNIKLQWQESDGTIKQHISPNSFKREWAVSFGDKKVFNYTLNGEQYSFDPISPDAVVTTNIAWQYSDVNVVAVHHALLTSGLPVSEVDIVCTLPLTEYYDRNNQPNTENIERKKANFRKKITLNGGDAFTIKDVKVMPESIPAGYEVLQELDELDSLLIIDLGGTTLDISQVMGKLSGISKIYGDSSLGVSLVTSAVKDALSLARTKGSSYLADDIIIHRKDNNYLKQRINDENKISIVTEAMNEALRKLEQRVLNTLNEFSGYTHVMVIGGGAELICDAVKKHTQIRDERFFKTNNSQYDLVNGMYLIGN</sequence>
<evidence type="ECO:0000313" key="6">
    <source>
        <dbReference type="EMBL" id="STU72767.1"/>
    </source>
</evidence>
<dbReference type="RefSeq" id="WP_021545187.1">
    <property type="nucleotide sequence ID" value="NZ_CP024918.1"/>
</dbReference>
<evidence type="ECO:0000313" key="9">
    <source>
        <dbReference type="Proteomes" id="UP000250675"/>
    </source>
</evidence>
<dbReference type="EMBL" id="UASN01000019">
    <property type="protein sequence ID" value="SPX55238.1"/>
    <property type="molecule type" value="Genomic_DNA"/>
</dbReference>
<dbReference type="Proteomes" id="UP000254141">
    <property type="component" value="Unassembled WGS sequence"/>
</dbReference>
<feature type="domain" description="Plasmid segregation protein ParM/StbA N-terminal" evidence="1">
    <location>
        <begin position="1"/>
        <end position="158"/>
    </location>
</feature>
<name>A0A060VGN2_KLEPN</name>
<dbReference type="InterPro" id="IPR048345">
    <property type="entry name" value="ParM_C"/>
</dbReference>
<evidence type="ECO:0000313" key="8">
    <source>
        <dbReference type="EMBL" id="STX08068.1"/>
    </source>
</evidence>
<dbReference type="EMBL" id="UGNC01000008">
    <property type="protein sequence ID" value="STX08068.1"/>
    <property type="molecule type" value="Genomic_DNA"/>
</dbReference>
<dbReference type="CDD" id="cd24022">
    <property type="entry name" value="ASKHA_NBD_ParM_R1-like"/>
    <property type="match status" value="1"/>
</dbReference>
<dbReference type="EMBL" id="UGLU01000002">
    <property type="protein sequence ID" value="STW25677.1"/>
    <property type="molecule type" value="Genomic_DNA"/>
</dbReference>
<proteinExistence type="predicted"/>
<dbReference type="EMBL" id="UGMN01000001">
    <property type="protein sequence ID" value="STU72767.1"/>
    <property type="molecule type" value="Genomic_DNA"/>
</dbReference>
<dbReference type="FunFam" id="3.30.420.40:FF:000182">
    <property type="entry name" value="Plasmid segregation protein ParM"/>
    <property type="match status" value="1"/>
</dbReference>
<dbReference type="Proteomes" id="UP000250675">
    <property type="component" value="Unassembled WGS sequence"/>
</dbReference>
<dbReference type="Proteomes" id="UP000251123">
    <property type="component" value="Unassembled WGS sequence"/>
</dbReference>
<dbReference type="Pfam" id="PF21523">
    <property type="entry name" value="ParM_N"/>
    <property type="match status" value="1"/>
</dbReference>
<accession>A0A060VGN2</accession>
<evidence type="ECO:0000313" key="11">
    <source>
        <dbReference type="Proteomes" id="UP000254141"/>
    </source>
</evidence>
<evidence type="ECO:0000259" key="2">
    <source>
        <dbReference type="Pfam" id="PF21523"/>
    </source>
</evidence>
<gene>
    <name evidence="5" type="primary">parM_2</name>
    <name evidence="3" type="synonym">parM_1</name>
    <name evidence="7" type="ORF">NCTC5051_05465</name>
    <name evidence="6" type="ORF">NCTC5053_00021</name>
    <name evidence="3" type="ORF">NCTC9601_02412</name>
    <name evidence="8" type="ORF">NCTC9617_07098</name>
    <name evidence="4" type="ORF">NCTC9645_04476</name>
    <name evidence="5" type="ORF">NCTC9645_04910</name>
</gene>
<evidence type="ECO:0000313" key="5">
    <source>
        <dbReference type="EMBL" id="SQC86811.1"/>
    </source>
</evidence>
<evidence type="ECO:0000313" key="10">
    <source>
        <dbReference type="Proteomes" id="UP000251123"/>
    </source>
</evidence>
<dbReference type="Pfam" id="PF06406">
    <property type="entry name" value="StbA_N"/>
    <property type="match status" value="1"/>
</dbReference>
<dbReference type="Gene3D" id="3.30.420.40">
    <property type="match status" value="2"/>
</dbReference>
<evidence type="ECO:0000313" key="3">
    <source>
        <dbReference type="EMBL" id="SPX55238.1"/>
    </source>
</evidence>
<dbReference type="EMBL" id="UASO01000006">
    <property type="protein sequence ID" value="SQC86391.1"/>
    <property type="molecule type" value="Genomic_DNA"/>
</dbReference>
<protein>
    <submittedName>
        <fullName evidence="5">Stability/partitioning protein</fullName>
    </submittedName>
</protein>
<dbReference type="InterPro" id="IPR043129">
    <property type="entry name" value="ATPase_NBD"/>
</dbReference>
<evidence type="ECO:0000313" key="13">
    <source>
        <dbReference type="Proteomes" id="UP000255167"/>
    </source>
</evidence>
<evidence type="ECO:0000313" key="7">
    <source>
        <dbReference type="EMBL" id="STW25677.1"/>
    </source>
</evidence>
<evidence type="ECO:0000313" key="12">
    <source>
        <dbReference type="Proteomes" id="UP000254387"/>
    </source>
</evidence>
<evidence type="ECO:0000259" key="1">
    <source>
        <dbReference type="Pfam" id="PF06406"/>
    </source>
</evidence>
<dbReference type="InterPro" id="IPR056367">
    <property type="entry name" value="ASKHA_NBD_ParM_R1-like"/>
</dbReference>
<evidence type="ECO:0000313" key="4">
    <source>
        <dbReference type="EMBL" id="SQC86391.1"/>
    </source>
</evidence>
<dbReference type="Proteomes" id="UP000255167">
    <property type="component" value="Unassembled WGS sequence"/>
</dbReference>
<dbReference type="EMBL" id="UASO01000008">
    <property type="protein sequence ID" value="SQC86811.1"/>
    <property type="molecule type" value="Genomic_DNA"/>
</dbReference>
<feature type="domain" description="Plasmid segregation protein ParM C-terminal" evidence="2">
    <location>
        <begin position="160"/>
        <end position="317"/>
    </location>
</feature>
<dbReference type="Proteomes" id="UP000254387">
    <property type="component" value="Unassembled WGS sequence"/>
</dbReference>
<organism evidence="5 9">
    <name type="scientific">Klebsiella pneumoniae</name>
    <dbReference type="NCBI Taxonomy" id="573"/>
    <lineage>
        <taxon>Bacteria</taxon>
        <taxon>Pseudomonadati</taxon>
        <taxon>Pseudomonadota</taxon>
        <taxon>Gammaproteobacteria</taxon>
        <taxon>Enterobacterales</taxon>
        <taxon>Enterobacteriaceae</taxon>
        <taxon>Klebsiella/Raoultella group</taxon>
        <taxon>Klebsiella</taxon>
        <taxon>Klebsiella pneumoniae complex</taxon>
    </lineage>
</organism>
<dbReference type="SUPFAM" id="SSF53067">
    <property type="entry name" value="Actin-like ATPase domain"/>
    <property type="match status" value="2"/>
</dbReference>
<dbReference type="InterPro" id="IPR009440">
    <property type="entry name" value="ParM/StbA_N"/>
</dbReference>
<reference evidence="9 10" key="1">
    <citation type="submission" date="2018-06" db="EMBL/GenBank/DDBJ databases">
        <authorList>
            <consortium name="Pathogen Informatics"/>
            <person name="Doyle S."/>
        </authorList>
    </citation>
    <scope>NUCLEOTIDE SEQUENCE [LARGE SCALE GENOMIC DNA]</scope>
    <source>
        <strain evidence="7 11">NCTC5051</strain>
        <strain evidence="6 12">NCTC5053</strain>
        <strain evidence="3 10">NCTC9601</strain>
        <strain evidence="8 13">NCTC9617</strain>
        <strain evidence="5 9">NCTC9645</strain>
    </source>
</reference>
<dbReference type="AlphaFoldDB" id="A0A060VGN2"/>